<comment type="subunit">
    <text evidence="4">Part of the SecDF-YidC-YajC translocase complex. The SecDF-YidC-YajC translocase forms a supercomplex with SecYEG, called the holo-translocon (HTL).</text>
</comment>
<comment type="subcellular location">
    <subcellularLocation>
        <location evidence="2">Cell membrane</location>
        <topology evidence="2">Single-pass membrane protein</topology>
    </subcellularLocation>
</comment>
<dbReference type="GO" id="GO:0015031">
    <property type="term" value="P:protein transport"/>
    <property type="evidence" value="ECO:0007669"/>
    <property type="project" value="UniProtKB-KW"/>
</dbReference>
<evidence type="ECO:0000256" key="13">
    <source>
        <dbReference type="SAM" id="MobiDB-lite"/>
    </source>
</evidence>
<evidence type="ECO:0000256" key="9">
    <source>
        <dbReference type="ARBA" id="ARBA00022927"/>
    </source>
</evidence>
<dbReference type="PRINTS" id="PR01853">
    <property type="entry name" value="YAJCTRNLCASE"/>
</dbReference>
<feature type="compositionally biased region" description="Basic and acidic residues" evidence="13">
    <location>
        <begin position="102"/>
        <end position="116"/>
    </location>
</feature>
<dbReference type="RefSeq" id="WP_141382966.1">
    <property type="nucleotide sequence ID" value="NZ_BJNF01000027.1"/>
</dbReference>
<feature type="transmembrane region" description="Helical" evidence="14">
    <location>
        <begin position="20"/>
        <end position="38"/>
    </location>
</feature>
<evidence type="ECO:0000256" key="12">
    <source>
        <dbReference type="ARBA" id="ARBA00023136"/>
    </source>
</evidence>
<dbReference type="PANTHER" id="PTHR33909:SF1">
    <property type="entry name" value="SEC TRANSLOCON ACCESSORY COMPLEX SUBUNIT YAJC"/>
    <property type="match status" value="1"/>
</dbReference>
<comment type="function">
    <text evidence="1">The SecYEG-SecDF-YajC-YidC holo-translocon (HTL) protein secretase/insertase is a supercomplex required for protein secretion, insertion of proteins into membranes, and assembly of membrane protein complexes. While the SecYEG complex is essential for assembly of a number of proteins and complexes, the SecDF-YajC-YidC subcomplex facilitates these functions.</text>
</comment>
<dbReference type="SMART" id="SM01323">
    <property type="entry name" value="YajC"/>
    <property type="match status" value="1"/>
</dbReference>
<evidence type="ECO:0000256" key="3">
    <source>
        <dbReference type="ARBA" id="ARBA00006742"/>
    </source>
</evidence>
<evidence type="ECO:0000256" key="6">
    <source>
        <dbReference type="ARBA" id="ARBA00022448"/>
    </source>
</evidence>
<keyword evidence="11" id="KW-0811">Translocation</keyword>
<evidence type="ECO:0000256" key="2">
    <source>
        <dbReference type="ARBA" id="ARBA00004162"/>
    </source>
</evidence>
<keyword evidence="7" id="KW-1003">Cell membrane</keyword>
<comment type="similarity">
    <text evidence="3">Belongs to the YajC family.</text>
</comment>
<dbReference type="NCBIfam" id="TIGR00739">
    <property type="entry name" value="yajC"/>
    <property type="match status" value="1"/>
</dbReference>
<keyword evidence="12 14" id="KW-0472">Membrane</keyword>
<protein>
    <recommendedName>
        <fullName evidence="5">Sec translocon accessory complex subunit YajC</fullName>
    </recommendedName>
</protein>
<sequence>MFITPAFAQAAGSGDANSLLMSLLPFALIFIIMYFLIIRPQQKKAKEHAELVKNIRRGDTAITSSGLVGKVTKVVDDEQIEFEIADGVRVRQMRQMISIVRAKGEPAKGESTKGELAKGAAKGDGAKGNGSRDDTAAS</sequence>
<dbReference type="Proteomes" id="UP000318825">
    <property type="component" value="Unassembled WGS sequence"/>
</dbReference>
<keyword evidence="6" id="KW-0813">Transport</keyword>
<dbReference type="GO" id="GO:0005886">
    <property type="term" value="C:plasma membrane"/>
    <property type="evidence" value="ECO:0007669"/>
    <property type="project" value="UniProtKB-SubCell"/>
</dbReference>
<feature type="region of interest" description="Disordered" evidence="13">
    <location>
        <begin position="101"/>
        <end position="138"/>
    </location>
</feature>
<comment type="caution">
    <text evidence="15">The sequence shown here is derived from an EMBL/GenBank/DDBJ whole genome shotgun (WGS) entry which is preliminary data.</text>
</comment>
<dbReference type="AlphaFoldDB" id="A0A4Y3WAU8"/>
<dbReference type="InterPro" id="IPR003849">
    <property type="entry name" value="Preprotein_translocase_YajC"/>
</dbReference>
<gene>
    <name evidence="15" type="ORF">NWI01_11230</name>
</gene>
<keyword evidence="10 14" id="KW-1133">Transmembrane helix</keyword>
<evidence type="ECO:0000256" key="7">
    <source>
        <dbReference type="ARBA" id="ARBA00022475"/>
    </source>
</evidence>
<reference evidence="15 16" key="1">
    <citation type="submission" date="2019-06" db="EMBL/GenBank/DDBJ databases">
        <title>Whole genome shotgun sequence of Nitrobacter winogradskyi NBRC 14297.</title>
        <authorList>
            <person name="Hosoyama A."/>
            <person name="Uohara A."/>
            <person name="Ohji S."/>
            <person name="Ichikawa N."/>
        </authorList>
    </citation>
    <scope>NUCLEOTIDE SEQUENCE [LARGE SCALE GENOMIC DNA]</scope>
    <source>
        <strain evidence="15 16">NBRC 14297</strain>
    </source>
</reference>
<evidence type="ECO:0000256" key="11">
    <source>
        <dbReference type="ARBA" id="ARBA00023010"/>
    </source>
</evidence>
<evidence type="ECO:0000256" key="5">
    <source>
        <dbReference type="ARBA" id="ARBA00014962"/>
    </source>
</evidence>
<dbReference type="Pfam" id="PF02699">
    <property type="entry name" value="YajC"/>
    <property type="match status" value="1"/>
</dbReference>
<accession>A0A4Y3WAU8</accession>
<keyword evidence="8 14" id="KW-0812">Transmembrane</keyword>
<evidence type="ECO:0000256" key="8">
    <source>
        <dbReference type="ARBA" id="ARBA00022692"/>
    </source>
</evidence>
<dbReference type="OrthoDB" id="9811406at2"/>
<organism evidence="15 16">
    <name type="scientific">Nitrobacter winogradskyi</name>
    <name type="common">Nitrobacter agilis</name>
    <dbReference type="NCBI Taxonomy" id="913"/>
    <lineage>
        <taxon>Bacteria</taxon>
        <taxon>Pseudomonadati</taxon>
        <taxon>Pseudomonadota</taxon>
        <taxon>Alphaproteobacteria</taxon>
        <taxon>Hyphomicrobiales</taxon>
        <taxon>Nitrobacteraceae</taxon>
        <taxon>Nitrobacter</taxon>
    </lineage>
</organism>
<evidence type="ECO:0000256" key="1">
    <source>
        <dbReference type="ARBA" id="ARBA00002061"/>
    </source>
</evidence>
<evidence type="ECO:0000313" key="16">
    <source>
        <dbReference type="Proteomes" id="UP000318825"/>
    </source>
</evidence>
<dbReference type="EMBL" id="BJNF01000027">
    <property type="protein sequence ID" value="GEC15231.1"/>
    <property type="molecule type" value="Genomic_DNA"/>
</dbReference>
<dbReference type="PANTHER" id="PTHR33909">
    <property type="entry name" value="SEC TRANSLOCON ACCESSORY COMPLEX SUBUNIT YAJC"/>
    <property type="match status" value="1"/>
</dbReference>
<name>A0A4Y3WAU8_NITWI</name>
<evidence type="ECO:0000256" key="4">
    <source>
        <dbReference type="ARBA" id="ARBA00011718"/>
    </source>
</evidence>
<proteinExistence type="inferred from homology"/>
<evidence type="ECO:0000313" key="15">
    <source>
        <dbReference type="EMBL" id="GEC15231.1"/>
    </source>
</evidence>
<evidence type="ECO:0000256" key="14">
    <source>
        <dbReference type="SAM" id="Phobius"/>
    </source>
</evidence>
<evidence type="ECO:0000256" key="10">
    <source>
        <dbReference type="ARBA" id="ARBA00022989"/>
    </source>
</evidence>
<keyword evidence="9" id="KW-0653">Protein transport</keyword>